<keyword evidence="4" id="KW-1185">Reference proteome</keyword>
<protein>
    <recommendedName>
        <fullName evidence="2">BLOC-1-related complex subunit 6 C-terminal helix domain-containing protein</fullName>
    </recommendedName>
</protein>
<dbReference type="GO" id="GO:0099078">
    <property type="term" value="C:BORC complex"/>
    <property type="evidence" value="ECO:0007669"/>
    <property type="project" value="TreeGrafter"/>
</dbReference>
<sequence length="418" mass="45872">MSHENGLLIPNLQTSNSVAKNGLLDSSSGSRTNLSENINNMEQTLLPVTAEQHTDSINRQLPDLVTSEDTSDVLSPVSSEESKTIKEMSRLSQSLSVDQDEFDPRSFEAACESDQQASAFHDSNSMGESNTLVDLSNFQIADELGPENNTNGRSRPNSLSLHDPQEIMQSEAVNGTLNNTHSKKTIEKKKLSNSRSRTQSDVIIIPPTRQILADLEAQESLSKSLPQGTILRKGDMIEFIADDLQEKIRRSSPMSKTGSSNSRRSSVRSTASYSSNMSACTSMATSTASGWSRSPSSLFQQSPDDIPPIDPNAIIELENQARRVADDVDLMLGNLRSSLHKMSARSVACLSAYKDSVDYTCDSVDTSIKSMYALMAKCEELSKTVDPIYQLANEIKEIKRLLDLFESQLTEKASKTTN</sequence>
<feature type="region of interest" description="Disordered" evidence="1">
    <location>
        <begin position="286"/>
        <end position="311"/>
    </location>
</feature>
<dbReference type="PANTHER" id="PTHR13440:SF7">
    <property type="entry name" value="BLOC-1 RELATED COMPLEX SUBUNIT 6"/>
    <property type="match status" value="1"/>
</dbReference>
<feature type="region of interest" description="Disordered" evidence="1">
    <location>
        <begin position="248"/>
        <end position="272"/>
    </location>
</feature>
<evidence type="ECO:0000256" key="1">
    <source>
        <dbReference type="SAM" id="MobiDB-lite"/>
    </source>
</evidence>
<dbReference type="InterPro" id="IPR019314">
    <property type="entry name" value="BORCS6"/>
</dbReference>
<dbReference type="GO" id="GO:0032418">
    <property type="term" value="P:lysosome localization"/>
    <property type="evidence" value="ECO:0007669"/>
    <property type="project" value="TreeGrafter"/>
</dbReference>
<proteinExistence type="predicted"/>
<dbReference type="Proteomes" id="UP001347796">
    <property type="component" value="Unassembled WGS sequence"/>
</dbReference>
<gene>
    <name evidence="3" type="ORF">SNE40_005205</name>
</gene>
<dbReference type="PANTHER" id="PTHR13440">
    <property type="entry name" value="BLOC-1 RELATED COMPLEX SUBUNIT 6"/>
    <property type="match status" value="1"/>
</dbReference>
<feature type="region of interest" description="Disordered" evidence="1">
    <location>
        <begin position="178"/>
        <end position="198"/>
    </location>
</feature>
<dbReference type="AlphaFoldDB" id="A0AAN8JWK6"/>
<organism evidence="3 4">
    <name type="scientific">Patella caerulea</name>
    <name type="common">Rayed Mediterranean limpet</name>
    <dbReference type="NCBI Taxonomy" id="87958"/>
    <lineage>
        <taxon>Eukaryota</taxon>
        <taxon>Metazoa</taxon>
        <taxon>Spiralia</taxon>
        <taxon>Lophotrochozoa</taxon>
        <taxon>Mollusca</taxon>
        <taxon>Gastropoda</taxon>
        <taxon>Patellogastropoda</taxon>
        <taxon>Patelloidea</taxon>
        <taxon>Patellidae</taxon>
        <taxon>Patella</taxon>
    </lineage>
</organism>
<evidence type="ECO:0000313" key="4">
    <source>
        <dbReference type="Proteomes" id="UP001347796"/>
    </source>
</evidence>
<evidence type="ECO:0000313" key="3">
    <source>
        <dbReference type="EMBL" id="KAK6187112.1"/>
    </source>
</evidence>
<accession>A0AAN8JWK6</accession>
<dbReference type="EMBL" id="JAZGQO010000004">
    <property type="protein sequence ID" value="KAK6187112.1"/>
    <property type="molecule type" value="Genomic_DNA"/>
</dbReference>
<feature type="compositionally biased region" description="Polar residues" evidence="1">
    <location>
        <begin position="290"/>
        <end position="302"/>
    </location>
</feature>
<dbReference type="InterPro" id="IPR046465">
    <property type="entry name" value="BORCS6_C"/>
</dbReference>
<name>A0AAN8JWK6_PATCE</name>
<evidence type="ECO:0000259" key="2">
    <source>
        <dbReference type="Pfam" id="PF10157"/>
    </source>
</evidence>
<feature type="domain" description="BLOC-1-related complex subunit 6 C-terminal helix" evidence="2">
    <location>
        <begin position="307"/>
        <end position="406"/>
    </location>
</feature>
<feature type="compositionally biased region" description="Low complexity" evidence="1">
    <location>
        <begin position="259"/>
        <end position="272"/>
    </location>
</feature>
<reference evidence="3 4" key="1">
    <citation type="submission" date="2024-01" db="EMBL/GenBank/DDBJ databases">
        <title>The genome of the rayed Mediterranean limpet Patella caerulea (Linnaeus, 1758).</title>
        <authorList>
            <person name="Anh-Thu Weber A."/>
            <person name="Halstead-Nussloch G."/>
        </authorList>
    </citation>
    <scope>NUCLEOTIDE SEQUENCE [LARGE SCALE GENOMIC DNA]</scope>
    <source>
        <strain evidence="3">AATW-2023a</strain>
        <tissue evidence="3">Whole specimen</tissue>
    </source>
</reference>
<dbReference type="Pfam" id="PF10157">
    <property type="entry name" value="BORCS6"/>
    <property type="match status" value="1"/>
</dbReference>
<comment type="caution">
    <text evidence="3">The sequence shown here is derived from an EMBL/GenBank/DDBJ whole genome shotgun (WGS) entry which is preliminary data.</text>
</comment>